<keyword evidence="1" id="KW-1133">Transmembrane helix</keyword>
<keyword evidence="3" id="KW-1185">Reference proteome</keyword>
<dbReference type="EMBL" id="KQ965754">
    <property type="protein sequence ID" value="KXS16321.1"/>
    <property type="molecule type" value="Genomic_DNA"/>
</dbReference>
<evidence type="ECO:0000256" key="1">
    <source>
        <dbReference type="SAM" id="Phobius"/>
    </source>
</evidence>
<keyword evidence="1" id="KW-0812">Transmembrane</keyword>
<evidence type="ECO:0000313" key="2">
    <source>
        <dbReference type="EMBL" id="KXS16321.1"/>
    </source>
</evidence>
<proteinExistence type="predicted"/>
<accession>A0A139AHM0</accession>
<organism evidence="2 3">
    <name type="scientific">Gonapodya prolifera (strain JEL478)</name>
    <name type="common">Monoblepharis prolifera</name>
    <dbReference type="NCBI Taxonomy" id="1344416"/>
    <lineage>
        <taxon>Eukaryota</taxon>
        <taxon>Fungi</taxon>
        <taxon>Fungi incertae sedis</taxon>
        <taxon>Chytridiomycota</taxon>
        <taxon>Chytridiomycota incertae sedis</taxon>
        <taxon>Monoblepharidomycetes</taxon>
        <taxon>Monoblepharidales</taxon>
        <taxon>Gonapodyaceae</taxon>
        <taxon>Gonapodya</taxon>
    </lineage>
</organism>
<keyword evidence="1" id="KW-0472">Membrane</keyword>
<name>A0A139AHM0_GONPJ</name>
<evidence type="ECO:0000313" key="3">
    <source>
        <dbReference type="Proteomes" id="UP000070544"/>
    </source>
</evidence>
<dbReference type="Proteomes" id="UP000070544">
    <property type="component" value="Unassembled WGS sequence"/>
</dbReference>
<reference evidence="2 3" key="1">
    <citation type="journal article" date="2015" name="Genome Biol. Evol.">
        <title>Phylogenomic analyses indicate that early fungi evolved digesting cell walls of algal ancestors of land plants.</title>
        <authorList>
            <person name="Chang Y."/>
            <person name="Wang S."/>
            <person name="Sekimoto S."/>
            <person name="Aerts A.L."/>
            <person name="Choi C."/>
            <person name="Clum A."/>
            <person name="LaButti K.M."/>
            <person name="Lindquist E.A."/>
            <person name="Yee Ngan C."/>
            <person name="Ohm R.A."/>
            <person name="Salamov A.A."/>
            <person name="Grigoriev I.V."/>
            <person name="Spatafora J.W."/>
            <person name="Berbee M.L."/>
        </authorList>
    </citation>
    <scope>NUCLEOTIDE SEQUENCE [LARGE SCALE GENOMIC DNA]</scope>
    <source>
        <strain evidence="2 3">JEL478</strain>
    </source>
</reference>
<feature type="transmembrane region" description="Helical" evidence="1">
    <location>
        <begin position="16"/>
        <end position="34"/>
    </location>
</feature>
<protein>
    <submittedName>
        <fullName evidence="2">Uncharacterized protein</fullName>
    </submittedName>
</protein>
<sequence length="61" mass="6810">MREPRRQGHATQHEHILLSLAVLLPASSIFLFLFPSPLSRIPTSTPHTSPLTSPHTSQFHS</sequence>
<dbReference type="AlphaFoldDB" id="A0A139AHM0"/>
<gene>
    <name evidence="2" type="ORF">M427DRAFT_55748</name>
</gene>